<name>A0A1V4T891_9GAMM</name>
<dbReference type="Pfam" id="PF11249">
    <property type="entry name" value="DUF3047"/>
    <property type="match status" value="1"/>
</dbReference>
<accession>A0A1V4T891</accession>
<sequence>MLTPKQISEWKSKSFNGLTQYQLVEHEGQLALYAKSNSAASGLFYEADIDLNQTPYLSWRWKVTQLPNLTNEQTRAGDDFGARVYIIFNDGWTFLSTKVISYVWSGQTPVGQHWPNPFVGKSAMMVSMREGALEQGWHEEKRNLKADIQQFFGKEIDRIKAIAIMTDADNSNSSAEAFYGTIKFSSD</sequence>
<keyword evidence="2" id="KW-1185">Reference proteome</keyword>
<proteinExistence type="predicted"/>
<dbReference type="InterPro" id="IPR021409">
    <property type="entry name" value="DUF3047"/>
</dbReference>
<evidence type="ECO:0000313" key="1">
    <source>
        <dbReference type="EMBL" id="OPX56140.1"/>
    </source>
</evidence>
<protein>
    <recommendedName>
        <fullName evidence="3">DUF3047 domain-containing protein</fullName>
    </recommendedName>
</protein>
<dbReference type="EMBL" id="MTSM01000005">
    <property type="protein sequence ID" value="OPX56140.1"/>
    <property type="molecule type" value="Genomic_DNA"/>
</dbReference>
<dbReference type="Proteomes" id="UP000191418">
    <property type="component" value="Unassembled WGS sequence"/>
</dbReference>
<dbReference type="STRING" id="64969.SAMN02745127_00065"/>
<evidence type="ECO:0000313" key="2">
    <source>
        <dbReference type="Proteomes" id="UP000191418"/>
    </source>
</evidence>
<gene>
    <name evidence="1" type="ORF">BTE48_05525</name>
</gene>
<organism evidence="1 2">
    <name type="scientific">Oceanospirillum multiglobuliferum</name>
    <dbReference type="NCBI Taxonomy" id="64969"/>
    <lineage>
        <taxon>Bacteria</taxon>
        <taxon>Pseudomonadati</taxon>
        <taxon>Pseudomonadota</taxon>
        <taxon>Gammaproteobacteria</taxon>
        <taxon>Oceanospirillales</taxon>
        <taxon>Oceanospirillaceae</taxon>
        <taxon>Oceanospirillum</taxon>
    </lineage>
</organism>
<reference evidence="1 2" key="1">
    <citation type="submission" date="2017-01" db="EMBL/GenBank/DDBJ databases">
        <title>Genome Sequencing of a Marine Spirillum, Oceanospirillum multiglobuliferum ATCC 33336, from Japan.</title>
        <authorList>
            <person name="Carney J.G."/>
            <person name="Trachtenberg A.M."/>
            <person name="Rheaume B.A."/>
            <person name="Linnane J.D."/>
            <person name="Pitts N.L."/>
            <person name="Mykles D.L."/>
            <person name="Maclea K.S."/>
        </authorList>
    </citation>
    <scope>NUCLEOTIDE SEQUENCE [LARGE SCALE GENOMIC DNA]</scope>
    <source>
        <strain evidence="1 2">ATCC 33336</strain>
    </source>
</reference>
<evidence type="ECO:0008006" key="3">
    <source>
        <dbReference type="Google" id="ProtNLM"/>
    </source>
</evidence>
<dbReference type="AlphaFoldDB" id="A0A1V4T891"/>
<comment type="caution">
    <text evidence="1">The sequence shown here is derived from an EMBL/GenBank/DDBJ whole genome shotgun (WGS) entry which is preliminary data.</text>
</comment>